<proteinExistence type="predicted"/>
<evidence type="ECO:0008006" key="5">
    <source>
        <dbReference type="Google" id="ProtNLM"/>
    </source>
</evidence>
<dbReference type="PROSITE" id="PS51257">
    <property type="entry name" value="PROKAR_LIPOPROTEIN"/>
    <property type="match status" value="1"/>
</dbReference>
<dbReference type="SUPFAM" id="SSF53850">
    <property type="entry name" value="Periplasmic binding protein-like II"/>
    <property type="match status" value="1"/>
</dbReference>
<dbReference type="RefSeq" id="WP_060623174.1">
    <property type="nucleotide sequence ID" value="NZ_LCZJ02000018.1"/>
</dbReference>
<accession>A0A0W1B272</accession>
<organism evidence="3 4">
    <name type="scientific">Paenibacillus etheri</name>
    <dbReference type="NCBI Taxonomy" id="1306852"/>
    <lineage>
        <taxon>Bacteria</taxon>
        <taxon>Bacillati</taxon>
        <taxon>Bacillota</taxon>
        <taxon>Bacilli</taxon>
        <taxon>Bacillales</taxon>
        <taxon>Paenibacillaceae</taxon>
        <taxon>Paenibacillus</taxon>
    </lineage>
</organism>
<evidence type="ECO:0000313" key="3">
    <source>
        <dbReference type="EMBL" id="KTD87655.1"/>
    </source>
</evidence>
<feature type="chain" id="PRO_5038566785" description="ABC transporter substrate-binding protein" evidence="2">
    <location>
        <begin position="26"/>
        <end position="439"/>
    </location>
</feature>
<dbReference type="AlphaFoldDB" id="A0A0W1B272"/>
<sequence>MKRTWLIPTTALLALSILITGCSSNSTNNSSTKESATPNDTATPKESKAPEPVKKVKVRLSYWNKEDSVKALLQLFKDKLPDIDVEYQFIDNKTYVDVIKTQLAAGEGPDIIGGVIDANTVKTGYFEDLTERYASKYYETGTSTATFDNKLYGLPQASWFNGVYYNVDLFAKYDLKIPTTLDEYFQVADVLKKNGIKPQAIGLKNPNVAGQSFLGLALNDFIGTTEGKKWNDDFGKGNSKMVDALEPSLTTWTEYLKHGVFTKDMLGLEEEQAIDEFTSGKAAMFQAGPWYMETFKQKAPDMKIDMFPNLGTKGGPGWMVGGPGVSFGLNAKSKVKDAAYKVLDLLSTPEGQNAYWVDNKGGSSFLKGVTFEMPAEYNGAQEAFKAGNVMYPVNNWGVAGPAFSDLGKGIQEIIAGTKTPRQVLEAVDKKAVELLEKSK</sequence>
<evidence type="ECO:0000313" key="4">
    <source>
        <dbReference type="Proteomes" id="UP000054709"/>
    </source>
</evidence>
<dbReference type="InterPro" id="IPR006059">
    <property type="entry name" value="SBP"/>
</dbReference>
<reference evidence="3 4" key="1">
    <citation type="journal article" date="2015" name="Int. Biodeterior. Biodegradation">
        <title>Physiological and genetic screening methods for the isolation of methyl tert-butyl ether-degrading bacteria for bioremediation purposes.</title>
        <authorList>
            <person name="Guisado I.M."/>
            <person name="Purswani J."/>
            <person name="Gonzalez Lopez J."/>
            <person name="Pozo C."/>
        </authorList>
    </citation>
    <scope>NUCLEOTIDE SEQUENCE [LARGE SCALE GENOMIC DNA]</scope>
    <source>
        <strain evidence="3 4">SH7</strain>
    </source>
</reference>
<dbReference type="Proteomes" id="UP000054709">
    <property type="component" value="Unassembled WGS sequence"/>
</dbReference>
<feature type="signal peptide" evidence="2">
    <location>
        <begin position="1"/>
        <end position="25"/>
    </location>
</feature>
<dbReference type="PANTHER" id="PTHR43649:SF12">
    <property type="entry name" value="DIACETYLCHITOBIOSE BINDING PROTEIN DASA"/>
    <property type="match status" value="1"/>
</dbReference>
<dbReference type="Pfam" id="PF01547">
    <property type="entry name" value="SBP_bac_1"/>
    <property type="match status" value="1"/>
</dbReference>
<dbReference type="PANTHER" id="PTHR43649">
    <property type="entry name" value="ARABINOSE-BINDING PROTEIN-RELATED"/>
    <property type="match status" value="1"/>
</dbReference>
<comment type="caution">
    <text evidence="3">The sequence shown here is derived from an EMBL/GenBank/DDBJ whole genome shotgun (WGS) entry which is preliminary data.</text>
</comment>
<evidence type="ECO:0000256" key="2">
    <source>
        <dbReference type="SAM" id="SignalP"/>
    </source>
</evidence>
<keyword evidence="4" id="KW-1185">Reference proteome</keyword>
<feature type="region of interest" description="Disordered" evidence="1">
    <location>
        <begin position="25"/>
        <end position="50"/>
    </location>
</feature>
<dbReference type="InterPro" id="IPR050490">
    <property type="entry name" value="Bact_solute-bd_prot1"/>
</dbReference>
<feature type="compositionally biased region" description="Polar residues" evidence="1">
    <location>
        <begin position="33"/>
        <end position="42"/>
    </location>
</feature>
<name>A0A0W1B272_9BACL</name>
<dbReference type="EMBL" id="LCZJ02000018">
    <property type="protein sequence ID" value="KTD87655.1"/>
    <property type="molecule type" value="Genomic_DNA"/>
</dbReference>
<keyword evidence="2" id="KW-0732">Signal</keyword>
<evidence type="ECO:0000256" key="1">
    <source>
        <dbReference type="SAM" id="MobiDB-lite"/>
    </source>
</evidence>
<gene>
    <name evidence="3" type="ORF">UQ64_12705</name>
</gene>
<protein>
    <recommendedName>
        <fullName evidence="5">ABC transporter substrate-binding protein</fullName>
    </recommendedName>
</protein>
<dbReference type="Gene3D" id="3.40.190.10">
    <property type="entry name" value="Periplasmic binding protein-like II"/>
    <property type="match status" value="2"/>
</dbReference>